<dbReference type="SUPFAM" id="SSF143880">
    <property type="entry name" value="NE0471 N-terminal domain-like"/>
    <property type="match status" value="1"/>
</dbReference>
<proteinExistence type="predicted"/>
<dbReference type="InterPro" id="IPR036782">
    <property type="entry name" value="NE0471-like_N"/>
</dbReference>
<dbReference type="Proteomes" id="UP000198672">
    <property type="component" value="Unassembled WGS sequence"/>
</dbReference>
<dbReference type="OrthoDB" id="3233810at2"/>
<dbReference type="InterPro" id="IPR018841">
    <property type="entry name" value="DUF2442"/>
</dbReference>
<evidence type="ECO:0008006" key="3">
    <source>
        <dbReference type="Google" id="ProtNLM"/>
    </source>
</evidence>
<keyword evidence="2" id="KW-1185">Reference proteome</keyword>
<reference evidence="2" key="1">
    <citation type="submission" date="2016-10" db="EMBL/GenBank/DDBJ databases">
        <authorList>
            <person name="Varghese N."/>
            <person name="Submissions S."/>
        </authorList>
    </citation>
    <scope>NUCLEOTIDE SEQUENCE [LARGE SCALE GENOMIC DNA]</scope>
    <source>
        <strain evidence="2">DSM 173</strain>
    </source>
</reference>
<gene>
    <name evidence="1" type="ORF">SAMN05421644_15516</name>
</gene>
<organism evidence="1 2">
    <name type="scientific">Allochromatium warmingii</name>
    <name type="common">Chromatium warmingii</name>
    <dbReference type="NCBI Taxonomy" id="61595"/>
    <lineage>
        <taxon>Bacteria</taxon>
        <taxon>Pseudomonadati</taxon>
        <taxon>Pseudomonadota</taxon>
        <taxon>Gammaproteobacteria</taxon>
        <taxon>Chromatiales</taxon>
        <taxon>Chromatiaceae</taxon>
        <taxon>Allochromatium</taxon>
    </lineage>
</organism>
<sequence>MIKIIEANFIENGCLELAFSNGAKGVFDVWLYCSNRQGPLLEPLQSENYIKRYFIDMGALGWPNGLELSPERLYELCEIKQAA</sequence>
<evidence type="ECO:0000313" key="2">
    <source>
        <dbReference type="Proteomes" id="UP000198672"/>
    </source>
</evidence>
<dbReference type="Gene3D" id="3.30.2020.10">
    <property type="entry name" value="NE0471-like N-terminal domain"/>
    <property type="match status" value="1"/>
</dbReference>
<accession>A0A1H3JBD2</accession>
<dbReference type="EMBL" id="FNOW01000055">
    <property type="protein sequence ID" value="SDY37320.1"/>
    <property type="molecule type" value="Genomic_DNA"/>
</dbReference>
<name>A0A1H3JBD2_ALLWA</name>
<dbReference type="Pfam" id="PF10387">
    <property type="entry name" value="DUF2442"/>
    <property type="match status" value="1"/>
</dbReference>
<dbReference type="RefSeq" id="WP_091335185.1">
    <property type="nucleotide sequence ID" value="NZ_FNOW01000055.1"/>
</dbReference>
<dbReference type="STRING" id="61595.SAMN05421644_15516"/>
<dbReference type="AlphaFoldDB" id="A0A1H3JBD2"/>
<protein>
    <recommendedName>
        <fullName evidence="3">DUF2442 domain-containing protein</fullName>
    </recommendedName>
</protein>
<evidence type="ECO:0000313" key="1">
    <source>
        <dbReference type="EMBL" id="SDY37320.1"/>
    </source>
</evidence>